<evidence type="ECO:0000256" key="2">
    <source>
        <dbReference type="ARBA" id="ARBA00012935"/>
    </source>
</evidence>
<evidence type="ECO:0000256" key="4">
    <source>
        <dbReference type="ARBA" id="ARBA00030172"/>
    </source>
</evidence>
<dbReference type="GO" id="GO:0016628">
    <property type="term" value="F:oxidoreductase activity, acting on the CH-CH group of donors, NAD or NADP as acceptor"/>
    <property type="evidence" value="ECO:0007669"/>
    <property type="project" value="InterPro"/>
</dbReference>
<comment type="caution">
    <text evidence="7">The sequence shown here is derived from an EMBL/GenBank/DDBJ whole genome shotgun (WGS) entry which is preliminary data.</text>
</comment>
<dbReference type="AlphaFoldDB" id="A0A811T6D1"/>
<gene>
    <name evidence="7" type="primary">wecC_1</name>
    <name evidence="7" type="ORF">FFODKBPE_00080</name>
</gene>
<comment type="catalytic activity">
    <reaction evidence="5">
        <text>UDP-N-acetyl-alpha-D-mannosamine + 2 NAD(+) + H2O = UDP-N-acetyl-alpha-D-mannosaminouronate + 2 NADH + 3 H(+)</text>
        <dbReference type="Rhea" id="RHEA:25780"/>
        <dbReference type="ChEBI" id="CHEBI:15377"/>
        <dbReference type="ChEBI" id="CHEBI:15378"/>
        <dbReference type="ChEBI" id="CHEBI:57540"/>
        <dbReference type="ChEBI" id="CHEBI:57945"/>
        <dbReference type="ChEBI" id="CHEBI:68623"/>
        <dbReference type="ChEBI" id="CHEBI:70731"/>
        <dbReference type="EC" id="1.1.1.336"/>
    </reaction>
</comment>
<evidence type="ECO:0000256" key="5">
    <source>
        <dbReference type="ARBA" id="ARBA00049130"/>
    </source>
</evidence>
<protein>
    <recommendedName>
        <fullName evidence="3">UDP-N-acetyl-D-mannosamine dehydrogenase</fullName>
        <ecNumber evidence="2">1.1.1.336</ecNumber>
    </recommendedName>
    <alternativeName>
        <fullName evidence="4">UDP-ManNAc 6-dehydrogenase</fullName>
    </alternativeName>
</protein>
<evidence type="ECO:0000256" key="1">
    <source>
        <dbReference type="ARBA" id="ARBA00006601"/>
    </source>
</evidence>
<keyword evidence="7" id="KW-0560">Oxidoreductase</keyword>
<dbReference type="Gene3D" id="3.40.50.720">
    <property type="entry name" value="NAD(P)-binding Rossmann-like Domain"/>
    <property type="match status" value="1"/>
</dbReference>
<dbReference type="Proteomes" id="UP000603056">
    <property type="component" value="Unassembled WGS sequence"/>
</dbReference>
<evidence type="ECO:0000259" key="6">
    <source>
        <dbReference type="Pfam" id="PF03721"/>
    </source>
</evidence>
<dbReference type="InterPro" id="IPR001732">
    <property type="entry name" value="UDP-Glc/GDP-Man_DH_N"/>
</dbReference>
<dbReference type="InterPro" id="IPR028359">
    <property type="entry name" value="UDP_ManNAc/GlcNAc_DH"/>
</dbReference>
<comment type="similarity">
    <text evidence="1">Belongs to the UDP-glucose/GDP-mannose dehydrogenase family.</text>
</comment>
<dbReference type="PANTHER" id="PTHR43491:SF2">
    <property type="entry name" value="UDP-N-ACETYL-D-MANNOSAMINE DEHYDROGENASE"/>
    <property type="match status" value="1"/>
</dbReference>
<proteinExistence type="inferred from homology"/>
<dbReference type="GO" id="GO:0051287">
    <property type="term" value="F:NAD binding"/>
    <property type="evidence" value="ECO:0007669"/>
    <property type="project" value="InterPro"/>
</dbReference>
<sequence>MENTVTIYIVGLGYAGLPLAEAFSRHIRVIGYDVDEAKVAELSDDVRGIEFTTDASQIKRADFVIIAVPTLVTKSKDPDLSYIMSVVRTIGYSPEQINSGNEEHNNNNRFVLSGVRQINTKKECAT</sequence>
<organism evidence="7 8">
    <name type="scientific">Candidatus Argoarchaeum ethanivorans</name>
    <dbReference type="NCBI Taxonomy" id="2608793"/>
    <lineage>
        <taxon>Archaea</taxon>
        <taxon>Methanobacteriati</taxon>
        <taxon>Methanobacteriota</taxon>
        <taxon>Stenosarchaea group</taxon>
        <taxon>Methanomicrobia</taxon>
        <taxon>Methanosarcinales</taxon>
        <taxon>Methanosarcinales incertae sedis</taxon>
        <taxon>GOM Arc I cluster</taxon>
        <taxon>Candidatus Argoarchaeum</taxon>
    </lineage>
</organism>
<evidence type="ECO:0000256" key="3">
    <source>
        <dbReference type="ARBA" id="ARBA00016796"/>
    </source>
</evidence>
<accession>A0A811T6D1</accession>
<dbReference type="GO" id="GO:0089714">
    <property type="term" value="F:UDP-N-acetyl-D-mannosamine dehydrogenase activity"/>
    <property type="evidence" value="ECO:0007669"/>
    <property type="project" value="UniProtKB-EC"/>
</dbReference>
<dbReference type="GO" id="GO:0000271">
    <property type="term" value="P:polysaccharide biosynthetic process"/>
    <property type="evidence" value="ECO:0007669"/>
    <property type="project" value="InterPro"/>
</dbReference>
<dbReference type="EMBL" id="CAJHIP010000002">
    <property type="protein sequence ID" value="CAD6491143.1"/>
    <property type="molecule type" value="Genomic_DNA"/>
</dbReference>
<dbReference type="PANTHER" id="PTHR43491">
    <property type="entry name" value="UDP-N-ACETYL-D-MANNOSAMINE DEHYDROGENASE"/>
    <property type="match status" value="1"/>
</dbReference>
<dbReference type="EC" id="1.1.1.336" evidence="2"/>
<dbReference type="Pfam" id="PF03721">
    <property type="entry name" value="UDPG_MGDP_dh_N"/>
    <property type="match status" value="1"/>
</dbReference>
<dbReference type="SUPFAM" id="SSF51735">
    <property type="entry name" value="NAD(P)-binding Rossmann-fold domains"/>
    <property type="match status" value="1"/>
</dbReference>
<dbReference type="InterPro" id="IPR036291">
    <property type="entry name" value="NAD(P)-bd_dom_sf"/>
</dbReference>
<evidence type="ECO:0000313" key="7">
    <source>
        <dbReference type="EMBL" id="CAD6491143.1"/>
    </source>
</evidence>
<feature type="domain" description="UDP-glucose/GDP-mannose dehydrogenase N-terminal" evidence="6">
    <location>
        <begin position="48"/>
        <end position="91"/>
    </location>
</feature>
<reference evidence="7" key="1">
    <citation type="submission" date="2020-10" db="EMBL/GenBank/DDBJ databases">
        <authorList>
            <person name="Hahn C.J."/>
            <person name="Laso-Perez R."/>
            <person name="Vulcano F."/>
            <person name="Vaziourakis K.-M."/>
            <person name="Stokke R."/>
            <person name="Steen I.H."/>
            <person name="Teske A."/>
            <person name="Boetius A."/>
            <person name="Liebeke M."/>
            <person name="Amann R."/>
            <person name="Knittel K."/>
        </authorList>
    </citation>
    <scope>NUCLEOTIDE SEQUENCE</scope>
    <source>
        <strain evidence="7">Gfbio:e3339647-f889-4370-9287-4fb5cb688e4c:AG394J04_GoMArc1</strain>
    </source>
</reference>
<evidence type="ECO:0000313" key="8">
    <source>
        <dbReference type="Proteomes" id="UP000603056"/>
    </source>
</evidence>
<name>A0A811T6D1_9EURY</name>